<proteinExistence type="predicted"/>
<sequence length="52" mass="6283">MYDFTNKQLKDMIYEEILLYNYPEFKKQYEEKIANNQSVVSHLIKGESAKSY</sequence>
<name>A0A8S1PAX8_PARPR</name>
<dbReference type="EMBL" id="CAJJDM010000115">
    <property type="protein sequence ID" value="CAD8100327.1"/>
    <property type="molecule type" value="Genomic_DNA"/>
</dbReference>
<gene>
    <name evidence="1" type="ORF">PPRIM_AZ9-3.1.T1120051</name>
</gene>
<evidence type="ECO:0000313" key="2">
    <source>
        <dbReference type="Proteomes" id="UP000688137"/>
    </source>
</evidence>
<comment type="caution">
    <text evidence="1">The sequence shown here is derived from an EMBL/GenBank/DDBJ whole genome shotgun (WGS) entry which is preliminary data.</text>
</comment>
<dbReference type="Proteomes" id="UP000688137">
    <property type="component" value="Unassembled WGS sequence"/>
</dbReference>
<evidence type="ECO:0000313" key="1">
    <source>
        <dbReference type="EMBL" id="CAD8100327.1"/>
    </source>
</evidence>
<protein>
    <submittedName>
        <fullName evidence="1">Uncharacterized protein</fullName>
    </submittedName>
</protein>
<dbReference type="AlphaFoldDB" id="A0A8S1PAX8"/>
<organism evidence="1 2">
    <name type="scientific">Paramecium primaurelia</name>
    <dbReference type="NCBI Taxonomy" id="5886"/>
    <lineage>
        <taxon>Eukaryota</taxon>
        <taxon>Sar</taxon>
        <taxon>Alveolata</taxon>
        <taxon>Ciliophora</taxon>
        <taxon>Intramacronucleata</taxon>
        <taxon>Oligohymenophorea</taxon>
        <taxon>Peniculida</taxon>
        <taxon>Parameciidae</taxon>
        <taxon>Paramecium</taxon>
    </lineage>
</organism>
<accession>A0A8S1PAX8</accession>
<reference evidence="1" key="1">
    <citation type="submission" date="2021-01" db="EMBL/GenBank/DDBJ databases">
        <authorList>
            <consortium name="Genoscope - CEA"/>
            <person name="William W."/>
        </authorList>
    </citation>
    <scope>NUCLEOTIDE SEQUENCE</scope>
</reference>
<keyword evidence="2" id="KW-1185">Reference proteome</keyword>